<dbReference type="Gene3D" id="3.30.530.20">
    <property type="match status" value="1"/>
</dbReference>
<name>A0AAD7AJ70_9AGAR</name>
<reference evidence="2" key="1">
    <citation type="submission" date="2023-03" db="EMBL/GenBank/DDBJ databases">
        <title>Massive genome expansion in bonnet fungi (Mycena s.s.) driven by repeated elements and novel gene families across ecological guilds.</title>
        <authorList>
            <consortium name="Lawrence Berkeley National Laboratory"/>
            <person name="Harder C.B."/>
            <person name="Miyauchi S."/>
            <person name="Viragh M."/>
            <person name="Kuo A."/>
            <person name="Thoen E."/>
            <person name="Andreopoulos B."/>
            <person name="Lu D."/>
            <person name="Skrede I."/>
            <person name="Drula E."/>
            <person name="Henrissat B."/>
            <person name="Morin E."/>
            <person name="Kohler A."/>
            <person name="Barry K."/>
            <person name="LaButti K."/>
            <person name="Morin E."/>
            <person name="Salamov A."/>
            <person name="Lipzen A."/>
            <person name="Mereny Z."/>
            <person name="Hegedus B."/>
            <person name="Baldrian P."/>
            <person name="Stursova M."/>
            <person name="Weitz H."/>
            <person name="Taylor A."/>
            <person name="Grigoriev I.V."/>
            <person name="Nagy L.G."/>
            <person name="Martin F."/>
            <person name="Kauserud H."/>
        </authorList>
    </citation>
    <scope>NUCLEOTIDE SEQUENCE</scope>
    <source>
        <strain evidence="2">CBHHK002</strain>
    </source>
</reference>
<protein>
    <submittedName>
        <fullName evidence="2">Uncharacterized protein</fullName>
    </submittedName>
</protein>
<dbReference type="Proteomes" id="UP001218218">
    <property type="component" value="Unassembled WGS sequence"/>
</dbReference>
<dbReference type="InterPro" id="IPR023393">
    <property type="entry name" value="START-like_dom_sf"/>
</dbReference>
<evidence type="ECO:0000313" key="2">
    <source>
        <dbReference type="EMBL" id="KAJ7359950.1"/>
    </source>
</evidence>
<dbReference type="AlphaFoldDB" id="A0AAD7AJ70"/>
<organism evidence="2 3">
    <name type="scientific">Mycena albidolilacea</name>
    <dbReference type="NCBI Taxonomy" id="1033008"/>
    <lineage>
        <taxon>Eukaryota</taxon>
        <taxon>Fungi</taxon>
        <taxon>Dikarya</taxon>
        <taxon>Basidiomycota</taxon>
        <taxon>Agaricomycotina</taxon>
        <taxon>Agaricomycetes</taxon>
        <taxon>Agaricomycetidae</taxon>
        <taxon>Agaricales</taxon>
        <taxon>Marasmiineae</taxon>
        <taxon>Mycenaceae</taxon>
        <taxon>Mycena</taxon>
    </lineage>
</organism>
<feature type="signal peptide" evidence="1">
    <location>
        <begin position="1"/>
        <end position="23"/>
    </location>
</feature>
<dbReference type="EMBL" id="JARIHO010000006">
    <property type="protein sequence ID" value="KAJ7359950.1"/>
    <property type="molecule type" value="Genomic_DNA"/>
</dbReference>
<keyword evidence="1" id="KW-0732">Signal</keyword>
<keyword evidence="3" id="KW-1185">Reference proteome</keyword>
<sequence length="227" mass="24658">MLFAFRSRVLSVALLCFSLSAHAASHYTPNDIHCPPESHPTFVHNSYTYNAPVHKFTNLTKSFFELKWYAGATVSNTTGTDNVPGATRSGAIGGTAVFNETLTMYSMHPDEFTFSFHGAPYVFGGQHITAYAETMRFEGICSGKATYIDVISYLCSNDSIAVYDATYTVHMVSFQGLATSVGATVMAGDCPCESLVVFRDVELMAYAAQKSQYVKANQEGVLVNPAS</sequence>
<comment type="caution">
    <text evidence="2">The sequence shown here is derived from an EMBL/GenBank/DDBJ whole genome shotgun (WGS) entry which is preliminary data.</text>
</comment>
<evidence type="ECO:0000256" key="1">
    <source>
        <dbReference type="SAM" id="SignalP"/>
    </source>
</evidence>
<evidence type="ECO:0000313" key="3">
    <source>
        <dbReference type="Proteomes" id="UP001218218"/>
    </source>
</evidence>
<feature type="chain" id="PRO_5041941856" evidence="1">
    <location>
        <begin position="24"/>
        <end position="227"/>
    </location>
</feature>
<gene>
    <name evidence="2" type="ORF">DFH08DRAFT_1039286</name>
</gene>
<proteinExistence type="predicted"/>
<accession>A0AAD7AJ70</accession>